<evidence type="ECO:0008006" key="3">
    <source>
        <dbReference type="Google" id="ProtNLM"/>
    </source>
</evidence>
<keyword evidence="2" id="KW-1185">Reference proteome</keyword>
<dbReference type="EMBL" id="CP045894">
    <property type="protein sequence ID" value="QQP55384.1"/>
    <property type="molecule type" value="Genomic_DNA"/>
</dbReference>
<evidence type="ECO:0000313" key="1">
    <source>
        <dbReference type="EMBL" id="QQP55384.1"/>
    </source>
</evidence>
<dbReference type="OrthoDB" id="1607513at2759"/>
<evidence type="ECO:0000313" key="2">
    <source>
        <dbReference type="Proteomes" id="UP000595437"/>
    </source>
</evidence>
<reference evidence="2" key="1">
    <citation type="submission" date="2021-01" db="EMBL/GenBank/DDBJ databases">
        <title>Caligus Genome Assembly.</title>
        <authorList>
            <person name="Gallardo-Escarate C."/>
        </authorList>
    </citation>
    <scope>NUCLEOTIDE SEQUENCE [LARGE SCALE GENOMIC DNA]</scope>
</reference>
<sequence>MCQDLRPGYTPPNREMLGGELLDEIYDEVKEKTAEFMVQVKTLCITQDGWSSVQNDPVIAHTFCDGQKLIF</sequence>
<accession>A0A7T8QUC4</accession>
<dbReference type="AlphaFoldDB" id="A0A7T8QUC4"/>
<gene>
    <name evidence="1" type="ORF">FKW44_008540</name>
</gene>
<proteinExistence type="predicted"/>
<name>A0A7T8QUC4_CALRO</name>
<protein>
    <recommendedName>
        <fullName evidence="3">DUF659 domain-containing protein</fullName>
    </recommendedName>
</protein>
<dbReference type="Proteomes" id="UP000595437">
    <property type="component" value="Chromosome 5"/>
</dbReference>
<organism evidence="1 2">
    <name type="scientific">Caligus rogercresseyi</name>
    <name type="common">Sea louse</name>
    <dbReference type="NCBI Taxonomy" id="217165"/>
    <lineage>
        <taxon>Eukaryota</taxon>
        <taxon>Metazoa</taxon>
        <taxon>Ecdysozoa</taxon>
        <taxon>Arthropoda</taxon>
        <taxon>Crustacea</taxon>
        <taxon>Multicrustacea</taxon>
        <taxon>Hexanauplia</taxon>
        <taxon>Copepoda</taxon>
        <taxon>Siphonostomatoida</taxon>
        <taxon>Caligidae</taxon>
        <taxon>Caligus</taxon>
    </lineage>
</organism>